<protein>
    <submittedName>
        <fullName evidence="1">Uncharacterized protein</fullName>
    </submittedName>
</protein>
<gene>
    <name evidence="1" type="ORF">BN873_210099</name>
</gene>
<comment type="caution">
    <text evidence="1">The sequence shown here is derived from an EMBL/GenBank/DDBJ whole genome shotgun (WGS) entry which is preliminary data.</text>
</comment>
<dbReference type="AlphaFoldDB" id="W6MCC4"/>
<reference evidence="1" key="1">
    <citation type="submission" date="2013-07" db="EMBL/GenBank/DDBJ databases">
        <authorList>
            <person name="McIlroy S."/>
        </authorList>
    </citation>
    <scope>NUCLEOTIDE SEQUENCE [LARGE SCALE GENOMIC DNA]</scope>
    <source>
        <strain evidence="1">Run_A_D11</strain>
    </source>
</reference>
<accession>W6MCC4</accession>
<keyword evidence="2" id="KW-1185">Reference proteome</keyword>
<sequence>MTDEEILRRLLALSREWANDRIPLG</sequence>
<dbReference type="Proteomes" id="UP000035760">
    <property type="component" value="Unassembled WGS sequence"/>
</dbReference>
<reference evidence="1" key="2">
    <citation type="submission" date="2014-03" db="EMBL/GenBank/DDBJ databases">
        <title>Candidatus Competibacter-lineage genomes retrieved from metagenomes reveal functional metabolic diversity.</title>
        <authorList>
            <person name="McIlroy S.J."/>
            <person name="Albertsen M."/>
            <person name="Andresen E.K."/>
            <person name="Saunders A.M."/>
            <person name="Kristiansen R."/>
            <person name="Stokholm-Bjerregaard M."/>
            <person name="Nielsen K.L."/>
            <person name="Nielsen P.H."/>
        </authorList>
    </citation>
    <scope>NUCLEOTIDE SEQUENCE</scope>
    <source>
        <strain evidence="1">Run_A_D11</strain>
    </source>
</reference>
<organism evidence="1 2">
    <name type="scientific">Candidatus Competibacter denitrificans Run_A_D11</name>
    <dbReference type="NCBI Taxonomy" id="1400863"/>
    <lineage>
        <taxon>Bacteria</taxon>
        <taxon>Pseudomonadati</taxon>
        <taxon>Pseudomonadota</taxon>
        <taxon>Gammaproteobacteria</taxon>
        <taxon>Candidatus Competibacteraceae</taxon>
        <taxon>Candidatus Competibacter</taxon>
    </lineage>
</organism>
<name>W6MCC4_9GAMM</name>
<evidence type="ECO:0000313" key="2">
    <source>
        <dbReference type="Proteomes" id="UP000035760"/>
    </source>
</evidence>
<dbReference type="STRING" id="1400863.BN873_210099"/>
<dbReference type="EMBL" id="CBTJ020000027">
    <property type="protein sequence ID" value="CDI01878.1"/>
    <property type="molecule type" value="Genomic_DNA"/>
</dbReference>
<evidence type="ECO:0000313" key="1">
    <source>
        <dbReference type="EMBL" id="CDI01878.1"/>
    </source>
</evidence>
<proteinExistence type="predicted"/>